<protein>
    <recommendedName>
        <fullName evidence="13">Ubiquinol oxidase</fullName>
        <ecNumber evidence="13">1.10.3.11</ecNumber>
    </recommendedName>
</protein>
<keyword evidence="6 13" id="KW-0812">Transmembrane</keyword>
<keyword evidence="7 13" id="KW-0479">Metal-binding</keyword>
<evidence type="ECO:0000256" key="2">
    <source>
        <dbReference type="ARBA" id="ARBA00004370"/>
    </source>
</evidence>
<evidence type="ECO:0000256" key="10">
    <source>
        <dbReference type="ARBA" id="ARBA00023002"/>
    </source>
</evidence>
<keyword evidence="9" id="KW-1133">Transmembrane helix</keyword>
<dbReference type="Proteomes" id="UP001497512">
    <property type="component" value="Chromosome 17"/>
</dbReference>
<evidence type="ECO:0000256" key="14">
    <source>
        <dbReference type="SAM" id="MobiDB-lite"/>
    </source>
</evidence>
<dbReference type="EC" id="1.10.3.11" evidence="13"/>
<keyword evidence="4" id="KW-0813">Transport</keyword>
<evidence type="ECO:0000256" key="7">
    <source>
        <dbReference type="ARBA" id="ARBA00022723"/>
    </source>
</evidence>
<evidence type="ECO:0000256" key="13">
    <source>
        <dbReference type="RuleBase" id="RU003779"/>
    </source>
</evidence>
<keyword evidence="11 13" id="KW-0408">Iron</keyword>
<keyword evidence="10 13" id="KW-0560">Oxidoreductase</keyword>
<keyword evidence="5 13" id="KW-0679">Respiratory chain</keyword>
<evidence type="ECO:0000313" key="15">
    <source>
        <dbReference type="EMBL" id="CAK9208494.1"/>
    </source>
</evidence>
<proteinExistence type="inferred from homology"/>
<dbReference type="PANTHER" id="PTHR31803">
    <property type="entry name" value="ALTERNATIVE OXIDASE"/>
    <property type="match status" value="1"/>
</dbReference>
<dbReference type="InterPro" id="IPR002680">
    <property type="entry name" value="AOX"/>
</dbReference>
<evidence type="ECO:0000256" key="12">
    <source>
        <dbReference type="ARBA" id="ARBA00023136"/>
    </source>
</evidence>
<comment type="catalytic activity">
    <reaction evidence="1 13">
        <text>2 a ubiquinol + O2 = 2 a ubiquinone + 2 H2O</text>
        <dbReference type="Rhea" id="RHEA:30255"/>
        <dbReference type="Rhea" id="RHEA-COMP:9565"/>
        <dbReference type="Rhea" id="RHEA-COMP:9566"/>
        <dbReference type="ChEBI" id="CHEBI:15377"/>
        <dbReference type="ChEBI" id="CHEBI:15379"/>
        <dbReference type="ChEBI" id="CHEBI:16389"/>
        <dbReference type="ChEBI" id="CHEBI:17976"/>
        <dbReference type="EC" id="1.10.3.11"/>
    </reaction>
</comment>
<keyword evidence="8 13" id="KW-0249">Electron transport</keyword>
<evidence type="ECO:0000256" key="3">
    <source>
        <dbReference type="ARBA" id="ARBA00008388"/>
    </source>
</evidence>
<keyword evidence="12 13" id="KW-0472">Membrane</keyword>
<dbReference type="EMBL" id="OZ019909">
    <property type="protein sequence ID" value="CAK9208494.1"/>
    <property type="molecule type" value="Genomic_DNA"/>
</dbReference>
<evidence type="ECO:0000256" key="8">
    <source>
        <dbReference type="ARBA" id="ARBA00022982"/>
    </source>
</evidence>
<comment type="subcellular location">
    <subcellularLocation>
        <location evidence="2">Membrane</location>
    </subcellularLocation>
</comment>
<keyword evidence="16" id="KW-1185">Reference proteome</keyword>
<gene>
    <name evidence="15" type="ORF">CSSPTR1EN2_LOCUS9211</name>
</gene>
<evidence type="ECO:0000256" key="6">
    <source>
        <dbReference type="ARBA" id="ARBA00022692"/>
    </source>
</evidence>
<name>A0ABP0TYF8_9BRYO</name>
<dbReference type="InterPro" id="IPR038659">
    <property type="entry name" value="AOX_sf"/>
</dbReference>
<comment type="similarity">
    <text evidence="3 13">Belongs to the alternative oxidase family.</text>
</comment>
<evidence type="ECO:0000256" key="11">
    <source>
        <dbReference type="ARBA" id="ARBA00023004"/>
    </source>
</evidence>
<evidence type="ECO:0000256" key="5">
    <source>
        <dbReference type="ARBA" id="ARBA00022660"/>
    </source>
</evidence>
<dbReference type="CDD" id="cd01053">
    <property type="entry name" value="AOX"/>
    <property type="match status" value="1"/>
</dbReference>
<dbReference type="Pfam" id="PF01786">
    <property type="entry name" value="AOX"/>
    <property type="match status" value="1"/>
</dbReference>
<dbReference type="Gene3D" id="1.20.1260.140">
    <property type="entry name" value="Alternative oxidase"/>
    <property type="match status" value="1"/>
</dbReference>
<feature type="region of interest" description="Disordered" evidence="14">
    <location>
        <begin position="83"/>
        <end position="125"/>
    </location>
</feature>
<organism evidence="15 16">
    <name type="scientific">Sphagnum troendelagicum</name>
    <dbReference type="NCBI Taxonomy" id="128251"/>
    <lineage>
        <taxon>Eukaryota</taxon>
        <taxon>Viridiplantae</taxon>
        <taxon>Streptophyta</taxon>
        <taxon>Embryophyta</taxon>
        <taxon>Bryophyta</taxon>
        <taxon>Sphagnophytina</taxon>
        <taxon>Sphagnopsida</taxon>
        <taxon>Sphagnales</taxon>
        <taxon>Sphagnaceae</taxon>
        <taxon>Sphagnum</taxon>
    </lineage>
</organism>
<evidence type="ECO:0000313" key="16">
    <source>
        <dbReference type="Proteomes" id="UP001497512"/>
    </source>
</evidence>
<evidence type="ECO:0000256" key="9">
    <source>
        <dbReference type="ARBA" id="ARBA00022989"/>
    </source>
</evidence>
<accession>A0ABP0TYF8</accession>
<dbReference type="PANTHER" id="PTHR31803:SF19">
    <property type="entry name" value="UBIQUINOL OXIDASE"/>
    <property type="match status" value="1"/>
</dbReference>
<feature type="compositionally biased region" description="Polar residues" evidence="14">
    <location>
        <begin position="109"/>
        <end position="118"/>
    </location>
</feature>
<sequence>MGNLGAMTCLTPVSSSSHFFAHMPAIAKAHYCIKNPVAVTKLPSVPFLLLSNPGSTTGCFNFVTSTSRDSSSSRQIAKVSCFAAQKDSPSPTIEEEQEAQEQGGRRFTESQGNGSSVTVKILGPDGNGVAELEMERTRSESNGEGFRPKRIAFDYGFQAKFISTGPYVPRNVFRLAFENFGREWRALRRFILFGELKRIDPAQLNGPIEFVTAYTGRGFRLLLRGLDKFLTLYDGLTELQPLSAKGENIEQDDLREALKNLKLSNEAVSARENNRPPVEAPWWIRAPYILLCAMLDIIFKDRPIQRFWFLETVARMPYFSYISMLHLYETLGWWRAGAEVRRVHFAEEWNEMHHLKIMESLGGDLEWADRFFGQHAAFFYYWILNLMFLISPKVAYNFSELIEMHAVDTYGEFVDENEELLKKLPPSPVAVRYYENEDLYLYDEFQTSQMPETRRPKIDSLYDVFVAICGDEGEHVKTMVACQQLDIPVRSPHDRKKKA</sequence>
<comment type="cofactor">
    <cofactor evidence="13">
        <name>Fe cation</name>
        <dbReference type="ChEBI" id="CHEBI:24875"/>
    </cofactor>
    <text evidence="13">Binds 2 iron ions per subunit.</text>
</comment>
<evidence type="ECO:0000256" key="4">
    <source>
        <dbReference type="ARBA" id="ARBA00022448"/>
    </source>
</evidence>
<reference evidence="15" key="1">
    <citation type="submission" date="2024-02" db="EMBL/GenBank/DDBJ databases">
        <authorList>
            <consortium name="ELIXIR-Norway"/>
            <consortium name="Elixir Norway"/>
        </authorList>
    </citation>
    <scope>NUCLEOTIDE SEQUENCE</scope>
</reference>
<evidence type="ECO:0000256" key="1">
    <source>
        <dbReference type="ARBA" id="ARBA00001192"/>
    </source>
</evidence>